<name>A0A9P1VYN6_PSEAI</name>
<proteinExistence type="predicted"/>
<accession>A0A9P1VYN6</accession>
<dbReference type="GO" id="GO:0032259">
    <property type="term" value="P:methylation"/>
    <property type="evidence" value="ECO:0007669"/>
    <property type="project" value="UniProtKB-KW"/>
</dbReference>
<dbReference type="RefSeq" id="WP_025297811.1">
    <property type="nucleotide sequence ID" value="NZ_CAADQL010000808.1"/>
</dbReference>
<evidence type="ECO:0000313" key="2">
    <source>
        <dbReference type="EMBL" id="CRO93023.1"/>
    </source>
</evidence>
<dbReference type="PANTHER" id="PTHR12843:SF5">
    <property type="entry name" value="EEF1A LYSINE METHYLTRANSFERASE 2"/>
    <property type="match status" value="1"/>
</dbReference>
<dbReference type="Pfam" id="PF13649">
    <property type="entry name" value="Methyltransf_25"/>
    <property type="match status" value="1"/>
</dbReference>
<evidence type="ECO:0000259" key="1">
    <source>
        <dbReference type="Pfam" id="PF13649"/>
    </source>
</evidence>
<dbReference type="SUPFAM" id="SSF53335">
    <property type="entry name" value="S-adenosyl-L-methionine-dependent methyltransferases"/>
    <property type="match status" value="1"/>
</dbReference>
<evidence type="ECO:0000313" key="3">
    <source>
        <dbReference type="Proteomes" id="UP000045039"/>
    </source>
</evidence>
<dbReference type="InterPro" id="IPR029063">
    <property type="entry name" value="SAM-dependent_MTases_sf"/>
</dbReference>
<dbReference type="CDD" id="cd02440">
    <property type="entry name" value="AdoMet_MTases"/>
    <property type="match status" value="1"/>
</dbReference>
<dbReference type="EC" id="2.1.1.163" evidence="2"/>
<keyword evidence="2" id="KW-0489">Methyltransferase</keyword>
<dbReference type="Proteomes" id="UP000045039">
    <property type="component" value="Unassembled WGS sequence"/>
</dbReference>
<dbReference type="Gene3D" id="3.40.50.150">
    <property type="entry name" value="Vaccinia Virus protein VP39"/>
    <property type="match status" value="1"/>
</dbReference>
<dbReference type="InterPro" id="IPR041698">
    <property type="entry name" value="Methyltransf_25"/>
</dbReference>
<organism evidence="2 3">
    <name type="scientific">Pseudomonas aeruginosa</name>
    <dbReference type="NCBI Taxonomy" id="287"/>
    <lineage>
        <taxon>Bacteria</taxon>
        <taxon>Pseudomonadati</taxon>
        <taxon>Pseudomonadota</taxon>
        <taxon>Gammaproteobacteria</taxon>
        <taxon>Pseudomonadales</taxon>
        <taxon>Pseudomonadaceae</taxon>
        <taxon>Pseudomonas</taxon>
    </lineage>
</organism>
<keyword evidence="2" id="KW-0808">Transferase</keyword>
<keyword evidence="2" id="KW-0830">Ubiquinone</keyword>
<dbReference type="AlphaFoldDB" id="A0A9P1VYN6"/>
<gene>
    <name evidence="2" type="primary">ubiE_5</name>
    <name evidence="2" type="ORF">PAERUG_P19_London_7_VIM_2_05_10_02891</name>
</gene>
<sequence length="205" mass="22418">MQDKSHWESVYTHKAADAVSWYQPHADSSLALIRQTGIAADAAIIDVGGGASTLVDDLLAAHYSDLTVLDISAAALDVARHRLGGAASAVHWLEADITQVDFPEHRFALWHDRAVFHFLTDAADRARYLNAVGRAVKPGGFVVVGTFAEDGPEQCSGLPVRRYSADTLYDEFGAQFELLGKAEENHHTPFGTVQKFLYCYCRKLG</sequence>
<dbReference type="EMBL" id="CVVU01000200">
    <property type="protein sequence ID" value="CRO93023.1"/>
    <property type="molecule type" value="Genomic_DNA"/>
</dbReference>
<reference evidence="3" key="1">
    <citation type="submission" date="2015-06" db="EMBL/GenBank/DDBJ databases">
        <authorList>
            <person name="Radhakrishnan Rajesh"/>
            <person name="Underwood Anthony"/>
            <person name="Al-Shahib Ali"/>
        </authorList>
    </citation>
    <scope>NUCLEOTIDE SEQUENCE [LARGE SCALE GENOMIC DNA]</scope>
    <source>
        <strain evidence="3">P19_London_7_VIM_2_05_10</strain>
    </source>
</reference>
<dbReference type="PANTHER" id="PTHR12843">
    <property type="entry name" value="PROTEIN-LYSINE N-METHYLTRANSFERASE METTL10"/>
    <property type="match status" value="1"/>
</dbReference>
<protein>
    <submittedName>
        <fullName evidence="2">Ubiquinone/menaquinone biosynthesis C-methyltransferase UbiE</fullName>
        <ecNumber evidence="2">2.1.1.163</ecNumber>
    </submittedName>
</protein>
<feature type="domain" description="Methyltransferase" evidence="1">
    <location>
        <begin position="44"/>
        <end position="140"/>
    </location>
</feature>
<dbReference type="GO" id="GO:0043770">
    <property type="term" value="F:demethylmenaquinone methyltransferase activity"/>
    <property type="evidence" value="ECO:0007669"/>
    <property type="project" value="UniProtKB-EC"/>
</dbReference>
<comment type="caution">
    <text evidence="2">The sequence shown here is derived from an EMBL/GenBank/DDBJ whole genome shotgun (WGS) entry which is preliminary data.</text>
</comment>